<dbReference type="CDD" id="cd00685">
    <property type="entry name" value="Trans_IPPS_HT"/>
    <property type="match status" value="1"/>
</dbReference>
<keyword evidence="6" id="KW-0414">Isoprene biosynthesis</keyword>
<dbReference type="Proteomes" id="UP000010816">
    <property type="component" value="Chromosome"/>
</dbReference>
<dbReference type="GO" id="GO:0008654">
    <property type="term" value="P:phospholipid biosynthetic process"/>
    <property type="evidence" value="ECO:0007669"/>
    <property type="project" value="UniProtKB-ARBA"/>
</dbReference>
<evidence type="ECO:0000256" key="5">
    <source>
        <dbReference type="ARBA" id="ARBA00022842"/>
    </source>
</evidence>
<dbReference type="GO" id="GO:0016114">
    <property type="term" value="P:terpenoid biosynthetic process"/>
    <property type="evidence" value="ECO:0007669"/>
    <property type="project" value="UniProtKB-ARBA"/>
</dbReference>
<evidence type="ECO:0000256" key="4">
    <source>
        <dbReference type="ARBA" id="ARBA00022723"/>
    </source>
</evidence>
<name>L0GZ22_9GAMM</name>
<dbReference type="PROSITE" id="PS00444">
    <property type="entry name" value="POLYPRENYL_SYNTHASE_2"/>
    <property type="match status" value="1"/>
</dbReference>
<comment type="similarity">
    <text evidence="2 7">Belongs to the FPP/GGPP synthase family.</text>
</comment>
<evidence type="ECO:0000256" key="6">
    <source>
        <dbReference type="ARBA" id="ARBA00023229"/>
    </source>
</evidence>
<keyword evidence="3 7" id="KW-0808">Transferase</keyword>
<dbReference type="SUPFAM" id="SSF48576">
    <property type="entry name" value="Terpenoid synthases"/>
    <property type="match status" value="1"/>
</dbReference>
<dbReference type="PANTHER" id="PTHR43281:SF1">
    <property type="entry name" value="FARNESYL DIPHOSPHATE SYNTHASE"/>
    <property type="match status" value="1"/>
</dbReference>
<dbReference type="EMBL" id="CP003051">
    <property type="protein sequence ID" value="AGA90554.1"/>
    <property type="molecule type" value="Genomic_DNA"/>
</dbReference>
<dbReference type="NCBIfam" id="NF007877">
    <property type="entry name" value="PRK10581.1"/>
    <property type="match status" value="1"/>
</dbReference>
<evidence type="ECO:0000256" key="7">
    <source>
        <dbReference type="RuleBase" id="RU004466"/>
    </source>
</evidence>
<dbReference type="eggNOG" id="COG0142">
    <property type="taxonomic scope" value="Bacteria"/>
</dbReference>
<dbReference type="PATRIC" id="fig|765912.4.peg.1743"/>
<keyword evidence="4" id="KW-0479">Metal-binding</keyword>
<dbReference type="OrthoDB" id="9805316at2"/>
<proteinExistence type="inferred from homology"/>
<keyword evidence="9" id="KW-1185">Reference proteome</keyword>
<sequence length="298" mass="31603">MTDSPLATFTAQCQARVEAALDRCLPKAEIQPGQLHAAMRYAALGGGKRIRPILAYAAAQAIGLAPERVNAPACAVELIHAYSLIHDDLPAMDDDDLRRGRLTCHKAFDEATAILAGDALQTLAFQTLTTAEGLSIEARLAMVDTLARAAGSRGMVGGQAMDLAAEGQTLDRVSLESIHIHKTGALIRAAVQMATQALPGLDPEIAQRLDHYAKCLGLAFQIRDDILDVEGETAVIGKTQGKDQTQAKATYPALLGLAGAKEAAATLIDDAHESLAALDPQATAPLRWLADYMVQRDH</sequence>
<dbReference type="PANTHER" id="PTHR43281">
    <property type="entry name" value="FARNESYL DIPHOSPHATE SYNTHASE"/>
    <property type="match status" value="1"/>
</dbReference>
<dbReference type="InterPro" id="IPR000092">
    <property type="entry name" value="Polyprenyl_synt"/>
</dbReference>
<comment type="cofactor">
    <cofactor evidence="1">
        <name>Mg(2+)</name>
        <dbReference type="ChEBI" id="CHEBI:18420"/>
    </cofactor>
</comment>
<evidence type="ECO:0000256" key="1">
    <source>
        <dbReference type="ARBA" id="ARBA00001946"/>
    </source>
</evidence>
<dbReference type="GO" id="GO:0005737">
    <property type="term" value="C:cytoplasm"/>
    <property type="evidence" value="ECO:0007669"/>
    <property type="project" value="UniProtKB-ARBA"/>
</dbReference>
<dbReference type="HOGENOM" id="CLU_014015_0_0_6"/>
<keyword evidence="5" id="KW-0460">Magnesium</keyword>
<dbReference type="STRING" id="765912.Thimo_1784"/>
<evidence type="ECO:0000313" key="9">
    <source>
        <dbReference type="Proteomes" id="UP000010816"/>
    </source>
</evidence>
<dbReference type="InterPro" id="IPR033749">
    <property type="entry name" value="Polyprenyl_synt_CS"/>
</dbReference>
<reference evidence="8 9" key="1">
    <citation type="submission" date="2011-09" db="EMBL/GenBank/DDBJ databases">
        <title>Complete sequence of chromosome of Thioflavicoccus mobilis 8321.</title>
        <authorList>
            <consortium name="US DOE Joint Genome Institute"/>
            <person name="Lucas S."/>
            <person name="Han J."/>
            <person name="Lapidus A."/>
            <person name="Cheng J.-F."/>
            <person name="Goodwin L."/>
            <person name="Pitluck S."/>
            <person name="Peters L."/>
            <person name="Ovchinnikova G."/>
            <person name="Lu M."/>
            <person name="Detter J.C."/>
            <person name="Han C."/>
            <person name="Tapia R."/>
            <person name="Land M."/>
            <person name="Hauser L."/>
            <person name="Kyrpides N."/>
            <person name="Ivanova N."/>
            <person name="Pagani I."/>
            <person name="Vogl K."/>
            <person name="Liu Z."/>
            <person name="Imhoff J."/>
            <person name="Thiel V."/>
            <person name="Frigaard N.-U."/>
            <person name="Bryant D."/>
            <person name="Woyke T."/>
        </authorList>
    </citation>
    <scope>NUCLEOTIDE SEQUENCE [LARGE SCALE GENOMIC DNA]</scope>
    <source>
        <strain evidence="8 9">8321</strain>
    </source>
</reference>
<dbReference type="RefSeq" id="WP_015280695.1">
    <property type="nucleotide sequence ID" value="NC_019940.1"/>
</dbReference>
<dbReference type="PROSITE" id="PS00723">
    <property type="entry name" value="POLYPRENYL_SYNTHASE_1"/>
    <property type="match status" value="1"/>
</dbReference>
<gene>
    <name evidence="8" type="ORF">Thimo_1784</name>
</gene>
<dbReference type="Gene3D" id="1.10.600.10">
    <property type="entry name" value="Farnesyl Diphosphate Synthase"/>
    <property type="match status" value="1"/>
</dbReference>
<dbReference type="SFLD" id="SFLDS00005">
    <property type="entry name" value="Isoprenoid_Synthase_Type_I"/>
    <property type="match status" value="1"/>
</dbReference>
<dbReference type="AlphaFoldDB" id="L0GZ22"/>
<dbReference type="InterPro" id="IPR008949">
    <property type="entry name" value="Isoprenoid_synthase_dom_sf"/>
</dbReference>
<dbReference type="KEGG" id="tmb:Thimo_1784"/>
<protein>
    <submittedName>
        <fullName evidence="8">Geranylgeranyl pyrophosphate synthase</fullName>
    </submittedName>
</protein>
<dbReference type="SFLD" id="SFLDG01017">
    <property type="entry name" value="Polyprenyl_Transferase_Like"/>
    <property type="match status" value="1"/>
</dbReference>
<dbReference type="NCBIfam" id="NF045485">
    <property type="entry name" value="FPPsyn"/>
    <property type="match status" value="1"/>
</dbReference>
<evidence type="ECO:0000313" key="8">
    <source>
        <dbReference type="EMBL" id="AGA90554.1"/>
    </source>
</evidence>
<dbReference type="GO" id="GO:0046872">
    <property type="term" value="F:metal ion binding"/>
    <property type="evidence" value="ECO:0007669"/>
    <property type="project" value="UniProtKB-KW"/>
</dbReference>
<dbReference type="Pfam" id="PF00348">
    <property type="entry name" value="polyprenyl_synt"/>
    <property type="match status" value="1"/>
</dbReference>
<evidence type="ECO:0000256" key="2">
    <source>
        <dbReference type="ARBA" id="ARBA00006706"/>
    </source>
</evidence>
<accession>L0GZ22</accession>
<dbReference type="FunFam" id="1.10.600.10:FF:000001">
    <property type="entry name" value="Geranylgeranyl diphosphate synthase"/>
    <property type="match status" value="1"/>
</dbReference>
<evidence type="ECO:0000256" key="3">
    <source>
        <dbReference type="ARBA" id="ARBA00022679"/>
    </source>
</evidence>
<organism evidence="8 9">
    <name type="scientific">Thioflavicoccus mobilis 8321</name>
    <dbReference type="NCBI Taxonomy" id="765912"/>
    <lineage>
        <taxon>Bacteria</taxon>
        <taxon>Pseudomonadati</taxon>
        <taxon>Pseudomonadota</taxon>
        <taxon>Gammaproteobacteria</taxon>
        <taxon>Chromatiales</taxon>
        <taxon>Chromatiaceae</taxon>
        <taxon>Thioflavicoccus</taxon>
    </lineage>
</organism>
<dbReference type="GO" id="GO:0004659">
    <property type="term" value="F:prenyltransferase activity"/>
    <property type="evidence" value="ECO:0007669"/>
    <property type="project" value="InterPro"/>
</dbReference>
<dbReference type="InterPro" id="IPR053378">
    <property type="entry name" value="Prenyl_diphosphate_synthase"/>
</dbReference>